<dbReference type="CDD" id="cd24058">
    <property type="entry name" value="ASKHA_NBD_ROK_PPGK"/>
    <property type="match status" value="1"/>
</dbReference>
<dbReference type="PANTHER" id="PTHR18964:SF146">
    <property type="entry name" value="POLYPHOSPHATE GLUCOKINASE"/>
    <property type="match status" value="1"/>
</dbReference>
<dbReference type="InParanoid" id="E8MXP4"/>
<dbReference type="SUPFAM" id="SSF53067">
    <property type="entry name" value="Actin-like ATPase domain"/>
    <property type="match status" value="1"/>
</dbReference>
<dbReference type="eggNOG" id="COG1940">
    <property type="taxonomic scope" value="Bacteria"/>
</dbReference>
<protein>
    <submittedName>
        <fullName evidence="2">Polyphosphate--glucose phosphotransferase</fullName>
        <ecNumber evidence="2">2.7.1.63</ecNumber>
    </submittedName>
</protein>
<evidence type="ECO:0000313" key="2">
    <source>
        <dbReference type="EMBL" id="BAJ64125.1"/>
    </source>
</evidence>
<dbReference type="EMBL" id="AP012029">
    <property type="protein sequence ID" value="BAJ64125.1"/>
    <property type="molecule type" value="Genomic_DNA"/>
</dbReference>
<sequence length="253" mass="27251">MGRQGMEILGIDIGGSGIKGAPVDVETGQLTAERYRLPTPENALPEEVALVVAQIVEHFQWKGRVGAGFPAAIKHGVAQTAANIHPTWIGLHAGNLFSEKCGCPVSVLNDADAAGLAEMIFGAGKGQKGVVLMITIGTGIGTALFTDGILVPNTELGHIEIRGKDAEQRSSEAARQRKDWTWQQWAKRLNEHLERLEALFWPDLFILGGGAVKNHEKFFPYLKLRTPFVAAKLGNLAGIVGAAWYAHTQETQA</sequence>
<dbReference type="Proteomes" id="UP000008922">
    <property type="component" value="Chromosome"/>
</dbReference>
<dbReference type="HOGENOM" id="CLU_065796_0_0_0"/>
<dbReference type="AlphaFoldDB" id="E8MXP4"/>
<dbReference type="GO" id="GO:0047330">
    <property type="term" value="F:polyphosphate-glucose phosphotransferase activity"/>
    <property type="evidence" value="ECO:0007669"/>
    <property type="project" value="UniProtKB-EC"/>
</dbReference>
<dbReference type="STRING" id="926569.ANT_20990"/>
<dbReference type="Pfam" id="PF00480">
    <property type="entry name" value="ROK"/>
    <property type="match status" value="1"/>
</dbReference>
<reference evidence="2 3" key="1">
    <citation type="submission" date="2010-12" db="EMBL/GenBank/DDBJ databases">
        <title>Whole genome sequence of Anaerolinea thermophila UNI-1.</title>
        <authorList>
            <person name="Narita-Yamada S."/>
            <person name="Kishi E."/>
            <person name="Watanabe Y."/>
            <person name="Takasaki K."/>
            <person name="Ankai A."/>
            <person name="Oguchi A."/>
            <person name="Fukui S."/>
            <person name="Takahashi M."/>
            <person name="Yashiro I."/>
            <person name="Hosoyama A."/>
            <person name="Sekiguchi Y."/>
            <person name="Hanada S."/>
            <person name="Fujita N."/>
        </authorList>
    </citation>
    <scope>NUCLEOTIDE SEQUENCE [LARGE SCALE GENOMIC DNA]</scope>
    <source>
        <strain evidence="3">DSM 14523 / JCM 11388 / NBRC 100420 / UNI-1</strain>
    </source>
</reference>
<keyword evidence="2" id="KW-0808">Transferase</keyword>
<dbReference type="InterPro" id="IPR043129">
    <property type="entry name" value="ATPase_NBD"/>
</dbReference>
<dbReference type="KEGG" id="atm:ANT_20990"/>
<dbReference type="PANTHER" id="PTHR18964">
    <property type="entry name" value="ROK (REPRESSOR, ORF, KINASE) FAMILY"/>
    <property type="match status" value="1"/>
</dbReference>
<accession>E8MXP4</accession>
<evidence type="ECO:0000256" key="1">
    <source>
        <dbReference type="ARBA" id="ARBA00006479"/>
    </source>
</evidence>
<organism evidence="2 3">
    <name type="scientific">Anaerolinea thermophila (strain DSM 14523 / JCM 11388 / NBRC 100420 / UNI-1)</name>
    <dbReference type="NCBI Taxonomy" id="926569"/>
    <lineage>
        <taxon>Bacteria</taxon>
        <taxon>Bacillati</taxon>
        <taxon>Chloroflexota</taxon>
        <taxon>Anaerolineae</taxon>
        <taxon>Anaerolineales</taxon>
        <taxon>Anaerolineaceae</taxon>
        <taxon>Anaerolinea</taxon>
    </lineage>
</organism>
<dbReference type="EC" id="2.7.1.63" evidence="2"/>
<evidence type="ECO:0000313" key="3">
    <source>
        <dbReference type="Proteomes" id="UP000008922"/>
    </source>
</evidence>
<keyword evidence="3" id="KW-1185">Reference proteome</keyword>
<name>E8MXP4_ANATU</name>
<dbReference type="InterPro" id="IPR000600">
    <property type="entry name" value="ROK"/>
</dbReference>
<dbReference type="NCBIfam" id="NF045942">
    <property type="entry name" value="PolPhglucPhase"/>
    <property type="match status" value="1"/>
</dbReference>
<gene>
    <name evidence="2" type="primary">ppgK</name>
    <name evidence="2" type="ordered locus">ANT_20990</name>
</gene>
<proteinExistence type="inferred from homology"/>
<dbReference type="Gene3D" id="3.30.420.40">
    <property type="match status" value="2"/>
</dbReference>
<comment type="similarity">
    <text evidence="1">Belongs to the ROK (NagC/XylR) family.</text>
</comment>